<organism evidence="3 4">
    <name type="scientific">Babesia ovis</name>
    <dbReference type="NCBI Taxonomy" id="5869"/>
    <lineage>
        <taxon>Eukaryota</taxon>
        <taxon>Sar</taxon>
        <taxon>Alveolata</taxon>
        <taxon>Apicomplexa</taxon>
        <taxon>Aconoidasida</taxon>
        <taxon>Piroplasmida</taxon>
        <taxon>Babesiidae</taxon>
        <taxon>Babesia</taxon>
    </lineage>
</organism>
<dbReference type="Gene3D" id="2.60.40.790">
    <property type="match status" value="1"/>
</dbReference>
<feature type="region of interest" description="Disordered" evidence="1">
    <location>
        <begin position="167"/>
        <end position="281"/>
    </location>
</feature>
<accession>A0A9W5WVK0</accession>
<reference evidence="3" key="1">
    <citation type="submission" date="2019-12" db="EMBL/GenBank/DDBJ databases">
        <title>Genome sequence of Babesia ovis.</title>
        <authorList>
            <person name="Yamagishi J."/>
            <person name="Sevinc F."/>
            <person name="Xuan X."/>
        </authorList>
    </citation>
    <scope>NUCLEOTIDE SEQUENCE</scope>
    <source>
        <strain evidence="3">Selcuk</strain>
    </source>
</reference>
<feature type="compositionally biased region" description="Polar residues" evidence="1">
    <location>
        <begin position="176"/>
        <end position="201"/>
    </location>
</feature>
<feature type="domain" description="CS" evidence="2">
    <location>
        <begin position="531"/>
        <end position="585"/>
    </location>
</feature>
<evidence type="ECO:0000256" key="1">
    <source>
        <dbReference type="SAM" id="MobiDB-lite"/>
    </source>
</evidence>
<evidence type="ECO:0000259" key="2">
    <source>
        <dbReference type="Pfam" id="PF04969"/>
    </source>
</evidence>
<proteinExistence type="predicted"/>
<dbReference type="AlphaFoldDB" id="A0A9W5WVK0"/>
<feature type="compositionally biased region" description="Basic and acidic residues" evidence="1">
    <location>
        <begin position="202"/>
        <end position="222"/>
    </location>
</feature>
<dbReference type="InterPro" id="IPR008978">
    <property type="entry name" value="HSP20-like_chaperone"/>
</dbReference>
<evidence type="ECO:0000313" key="3">
    <source>
        <dbReference type="EMBL" id="GFE55140.1"/>
    </source>
</evidence>
<keyword evidence="4" id="KW-1185">Reference proteome</keyword>
<comment type="caution">
    <text evidence="3">The sequence shown here is derived from an EMBL/GenBank/DDBJ whole genome shotgun (WGS) entry which is preliminary data.</text>
</comment>
<dbReference type="SUPFAM" id="SSF49764">
    <property type="entry name" value="HSP20-like chaperones"/>
    <property type="match status" value="1"/>
</dbReference>
<dbReference type="Pfam" id="PF04969">
    <property type="entry name" value="CS"/>
    <property type="match status" value="1"/>
</dbReference>
<dbReference type="Proteomes" id="UP001057455">
    <property type="component" value="Unassembled WGS sequence"/>
</dbReference>
<dbReference type="OrthoDB" id="364878at2759"/>
<name>A0A9W5WVK0_BABOV</name>
<feature type="compositionally biased region" description="Acidic residues" evidence="1">
    <location>
        <begin position="241"/>
        <end position="269"/>
    </location>
</feature>
<dbReference type="EMBL" id="BLIY01000017">
    <property type="protein sequence ID" value="GFE55140.1"/>
    <property type="molecule type" value="Genomic_DNA"/>
</dbReference>
<gene>
    <name evidence="3" type="ORF">BaOVIS_025440</name>
</gene>
<protein>
    <recommendedName>
        <fullName evidence="2">CS domain-containing protein</fullName>
    </recommendedName>
</protein>
<dbReference type="InterPro" id="IPR007052">
    <property type="entry name" value="CS_dom"/>
</dbReference>
<evidence type="ECO:0000313" key="4">
    <source>
        <dbReference type="Proteomes" id="UP001057455"/>
    </source>
</evidence>
<sequence>MGTFVILELIQLLLIVHHCAIVVVFEIGSVNGFNGLRNRPLRAVFGKYSSYGLMATKDEKPQKTPREQAEEIVKKLEEDSMKRITEYLDPMTTAKIKDVDQSELEATFGQAYTPANIKAREKRNEEYDAIGEPDVPPTTLLPYFVNMQNPNRPLGDIETCLVETEEGNYDSELEDSNNNKVHTSGIDTDTNEVDTNGQDSNPSHDRAEEKQQDDLAVEEVKTNHLQRGLFDDDPGPFTGDPLDDLVFESDSDALEDSDDDGDNDIEEETGQSWYLDTPVDPLKPKDMSDGWTILPGGRIYKHLLKESYLSKEERKHPEPDSIVTFGFKLCNAFTNEVLVEASDIGGQGMVSPVCDMKPALAEMITSMVEGEQAEFICHIKDANILPTKKEEAEHVQWVRLWLRLFWMHKRGEKWWYISPIEASKYPKTKPSEDRLTRMERIQLKTEELKKQIEHELANNPCSPLWEDVVKRLSEQQKASVIEHFDRKYEMQERKKCAEYSGSRGFGENIKSTGQIMGYDIGMISGGASSCYVWHETHFMMYVAVPVVPGVRAEHVVLHLEPKHLTLEVAGKMIIDDDLKGEVEIDVPGTWAMSEKATEYEPLPSGHGELEDPVLKTSMDDEYHKIIKDPAIIIVLRKKEKATGGWGVPFERV</sequence>